<dbReference type="GO" id="GO:0032259">
    <property type="term" value="P:methylation"/>
    <property type="evidence" value="ECO:0007669"/>
    <property type="project" value="UniProtKB-KW"/>
</dbReference>
<evidence type="ECO:0000256" key="1">
    <source>
        <dbReference type="ARBA" id="ARBA00022603"/>
    </source>
</evidence>
<dbReference type="EMBL" id="CP012670">
    <property type="protein sequence ID" value="AUX20653.1"/>
    <property type="molecule type" value="Genomic_DNA"/>
</dbReference>
<proteinExistence type="predicted"/>
<dbReference type="GO" id="GO:0008171">
    <property type="term" value="F:O-methyltransferase activity"/>
    <property type="evidence" value="ECO:0007669"/>
    <property type="project" value="InterPro"/>
</dbReference>
<keyword evidence="1" id="KW-0489">Methyltransferase</keyword>
<reference evidence="5 6" key="1">
    <citation type="submission" date="2015-09" db="EMBL/GenBank/DDBJ databases">
        <title>Sorangium comparison.</title>
        <authorList>
            <person name="Zaburannyi N."/>
            <person name="Bunk B."/>
            <person name="Overmann J."/>
            <person name="Mueller R."/>
        </authorList>
    </citation>
    <scope>NUCLEOTIDE SEQUENCE [LARGE SCALE GENOMIC DNA]</scope>
    <source>
        <strain evidence="5 6">So ceGT47</strain>
    </source>
</reference>
<gene>
    <name evidence="5" type="ORF">SOCEGT47_011260</name>
</gene>
<evidence type="ECO:0000313" key="6">
    <source>
        <dbReference type="Proteomes" id="UP000295781"/>
    </source>
</evidence>
<dbReference type="PROSITE" id="PS51682">
    <property type="entry name" value="SAM_OMT_I"/>
    <property type="match status" value="1"/>
</dbReference>
<dbReference type="PANTHER" id="PTHR43167">
    <property type="entry name" value="PUTATIVE (AFU_ORTHOLOGUE AFUA_6G01830)-RELATED"/>
    <property type="match status" value="1"/>
</dbReference>
<keyword evidence="2" id="KW-0808">Transferase</keyword>
<organism evidence="5 6">
    <name type="scientific">Sorangium cellulosum</name>
    <name type="common">Polyangium cellulosum</name>
    <dbReference type="NCBI Taxonomy" id="56"/>
    <lineage>
        <taxon>Bacteria</taxon>
        <taxon>Pseudomonadati</taxon>
        <taxon>Myxococcota</taxon>
        <taxon>Polyangia</taxon>
        <taxon>Polyangiales</taxon>
        <taxon>Polyangiaceae</taxon>
        <taxon>Sorangium</taxon>
    </lineage>
</organism>
<dbReference type="Pfam" id="PF13578">
    <property type="entry name" value="Methyltransf_24"/>
    <property type="match status" value="1"/>
</dbReference>
<dbReference type="Proteomes" id="UP000295781">
    <property type="component" value="Chromosome"/>
</dbReference>
<dbReference type="RefSeq" id="WP_129345973.1">
    <property type="nucleotide sequence ID" value="NZ_CP012670.1"/>
</dbReference>
<dbReference type="OrthoDB" id="9799672at2"/>
<evidence type="ECO:0000256" key="3">
    <source>
        <dbReference type="ARBA" id="ARBA00022691"/>
    </source>
</evidence>
<name>A0A4P2PW03_SORCE</name>
<protein>
    <recommendedName>
        <fullName evidence="7">Methyltransferase</fullName>
    </recommendedName>
</protein>
<evidence type="ECO:0000256" key="2">
    <source>
        <dbReference type="ARBA" id="ARBA00022679"/>
    </source>
</evidence>
<dbReference type="InterPro" id="IPR002935">
    <property type="entry name" value="SAM_O-MeTrfase"/>
</dbReference>
<dbReference type="SUPFAM" id="SSF53335">
    <property type="entry name" value="S-adenosyl-L-methionine-dependent methyltransferases"/>
    <property type="match status" value="1"/>
</dbReference>
<accession>A0A4P2PW03</accession>
<evidence type="ECO:0008006" key="7">
    <source>
        <dbReference type="Google" id="ProtNLM"/>
    </source>
</evidence>
<dbReference type="InterPro" id="IPR029063">
    <property type="entry name" value="SAM-dependent_MTases_sf"/>
</dbReference>
<keyword evidence="3" id="KW-0949">S-adenosyl-L-methionine</keyword>
<dbReference type="AlphaFoldDB" id="A0A4P2PW03"/>
<feature type="region of interest" description="Disordered" evidence="4">
    <location>
        <begin position="222"/>
        <end position="246"/>
    </location>
</feature>
<evidence type="ECO:0000256" key="4">
    <source>
        <dbReference type="SAM" id="MobiDB-lite"/>
    </source>
</evidence>
<dbReference type="Gene3D" id="3.40.50.150">
    <property type="entry name" value="Vaccinia Virus protein VP39"/>
    <property type="match status" value="1"/>
</dbReference>
<evidence type="ECO:0000313" key="5">
    <source>
        <dbReference type="EMBL" id="AUX20653.1"/>
    </source>
</evidence>
<sequence length="246" mass="26895">MKSDPIAVLPDERVRAVLRRLHDEADRQVPGVLLHLLPKLPRMLLGRRVDAAGTELDFADKYLALGRDQGAFCYLTARALRARTIVEFGTSFGVSTLWLAAAVRDNGGGRVIGTELVPEKARRAQANLEEAGLASFAEIRVGDATETLRADLGEVDFMLNDGFPLRALDVLKLVASALRPGAVVVTDNVGVFKADYRDYVAYVRDPRHGFASMTVPFRSGTEYSVRQPARPGERGVRPTAPRPCDP</sequence>
<dbReference type="PANTHER" id="PTHR43167:SF1">
    <property type="entry name" value="PUTATIVE (AFU_ORTHOLOGUE AFUA_6G01830)-RELATED"/>
    <property type="match status" value="1"/>
</dbReference>
<dbReference type="CDD" id="cd02440">
    <property type="entry name" value="AdoMet_MTases"/>
    <property type="match status" value="1"/>
</dbReference>